<comment type="caution">
    <text evidence="1">The sequence shown here is derived from an EMBL/GenBank/DDBJ whole genome shotgun (WGS) entry which is preliminary data.</text>
</comment>
<proteinExistence type="predicted"/>
<gene>
    <name evidence="1" type="ORF">OXX778_LOCUS20929</name>
</gene>
<name>A0A814NP30_9BILA</name>
<evidence type="ECO:0000313" key="2">
    <source>
        <dbReference type="Proteomes" id="UP000663879"/>
    </source>
</evidence>
<evidence type="ECO:0000313" key="1">
    <source>
        <dbReference type="EMBL" id="CAF1096392.1"/>
    </source>
</evidence>
<reference evidence="1" key="1">
    <citation type="submission" date="2021-02" db="EMBL/GenBank/DDBJ databases">
        <authorList>
            <person name="Nowell W R."/>
        </authorList>
    </citation>
    <scope>NUCLEOTIDE SEQUENCE</scope>
    <source>
        <strain evidence="1">Ploen Becks lab</strain>
    </source>
</reference>
<feature type="non-terminal residue" evidence="1">
    <location>
        <position position="40"/>
    </location>
</feature>
<protein>
    <submittedName>
        <fullName evidence="1">Uncharacterized protein</fullName>
    </submittedName>
</protein>
<dbReference type="AlphaFoldDB" id="A0A814NP30"/>
<keyword evidence="2" id="KW-1185">Reference proteome</keyword>
<dbReference type="Proteomes" id="UP000663879">
    <property type="component" value="Unassembled WGS sequence"/>
</dbReference>
<organism evidence="1 2">
    <name type="scientific">Brachionus calyciflorus</name>
    <dbReference type="NCBI Taxonomy" id="104777"/>
    <lineage>
        <taxon>Eukaryota</taxon>
        <taxon>Metazoa</taxon>
        <taxon>Spiralia</taxon>
        <taxon>Gnathifera</taxon>
        <taxon>Rotifera</taxon>
        <taxon>Eurotatoria</taxon>
        <taxon>Monogononta</taxon>
        <taxon>Pseudotrocha</taxon>
        <taxon>Ploima</taxon>
        <taxon>Brachionidae</taxon>
        <taxon>Brachionus</taxon>
    </lineage>
</organism>
<dbReference type="EMBL" id="CAJNOC010007312">
    <property type="protein sequence ID" value="CAF1096392.1"/>
    <property type="molecule type" value="Genomic_DNA"/>
</dbReference>
<sequence length="40" mass="4682">MVDVLLTEVIDEVDIEDESDWETQDLKFEPSFPLDSLQLK</sequence>
<accession>A0A814NP30</accession>